<comment type="caution">
    <text evidence="1">The sequence shown here is derived from an EMBL/GenBank/DDBJ whole genome shotgun (WGS) entry which is preliminary data.</text>
</comment>
<proteinExistence type="predicted"/>
<sequence length="126" mass="14984">MKTLERKREKQPESIIPYVRHVNKHVIALDSRALMMVVKLEGINFETADIIDLNVLHEQLNNLFKNIADERIALYSHIIRKRETVYPDSTFRLAFAKQLDDKYRERMVSQELYRKSLSFYLVESPC</sequence>
<evidence type="ECO:0000313" key="2">
    <source>
        <dbReference type="Proteomes" id="UP001501525"/>
    </source>
</evidence>
<name>A0ABP9MZP5_9HYPH</name>
<evidence type="ECO:0000313" key="1">
    <source>
        <dbReference type="EMBL" id="GAA5102619.1"/>
    </source>
</evidence>
<reference evidence="2" key="1">
    <citation type="journal article" date="2019" name="Int. J. Syst. Evol. Microbiol.">
        <title>The Global Catalogue of Microorganisms (GCM) 10K type strain sequencing project: providing services to taxonomists for standard genome sequencing and annotation.</title>
        <authorList>
            <consortium name="The Broad Institute Genomics Platform"/>
            <consortium name="The Broad Institute Genome Sequencing Center for Infectious Disease"/>
            <person name="Wu L."/>
            <person name="Ma J."/>
        </authorList>
    </citation>
    <scope>NUCLEOTIDE SEQUENCE [LARGE SCALE GENOMIC DNA]</scope>
    <source>
        <strain evidence="2">JCM 17706</strain>
    </source>
</reference>
<protein>
    <submittedName>
        <fullName evidence="1">Uncharacterized protein</fullName>
    </submittedName>
</protein>
<organism evidence="1 2">
    <name type="scientific">Bartonella acomydis</name>
    <dbReference type="NCBI Taxonomy" id="686234"/>
    <lineage>
        <taxon>Bacteria</taxon>
        <taxon>Pseudomonadati</taxon>
        <taxon>Pseudomonadota</taxon>
        <taxon>Alphaproteobacteria</taxon>
        <taxon>Hyphomicrobiales</taxon>
        <taxon>Bartonellaceae</taxon>
        <taxon>Bartonella</taxon>
    </lineage>
</organism>
<dbReference type="EMBL" id="BAABIY010000096">
    <property type="protein sequence ID" value="GAA5102619.1"/>
    <property type="molecule type" value="Genomic_DNA"/>
</dbReference>
<gene>
    <name evidence="1" type="ORF">GCM10023260_14680</name>
</gene>
<accession>A0ABP9MZP5</accession>
<dbReference type="Proteomes" id="UP001501525">
    <property type="component" value="Unassembled WGS sequence"/>
</dbReference>
<keyword evidence="2" id="KW-1185">Reference proteome</keyword>